<keyword evidence="1" id="KW-0472">Membrane</keyword>
<reference evidence="2 3" key="1">
    <citation type="submission" date="2014-12" db="EMBL/GenBank/DDBJ databases">
        <title>Genome sequencing of Chryseobacterium taiwanense TPW19.</title>
        <authorList>
            <person name="Tan P.W."/>
            <person name="Chan K.-G."/>
        </authorList>
    </citation>
    <scope>NUCLEOTIDE SEQUENCE [LARGE SCALE GENOMIC DNA]</scope>
    <source>
        <strain evidence="2 3">TPW19</strain>
    </source>
</reference>
<feature type="transmembrane region" description="Helical" evidence="1">
    <location>
        <begin position="197"/>
        <end position="215"/>
    </location>
</feature>
<dbReference type="RefSeq" id="WP_039369839.1">
    <property type="nucleotide sequence ID" value="NZ_JWTA01000010.1"/>
</dbReference>
<dbReference type="OrthoDB" id="1235476at2"/>
<keyword evidence="1" id="KW-0812">Transmembrane</keyword>
<dbReference type="STRING" id="363331.RM51_12305"/>
<feature type="transmembrane region" description="Helical" evidence="1">
    <location>
        <begin position="282"/>
        <end position="300"/>
    </location>
</feature>
<feature type="transmembrane region" description="Helical" evidence="1">
    <location>
        <begin position="335"/>
        <end position="354"/>
    </location>
</feature>
<keyword evidence="3" id="KW-1185">Reference proteome</keyword>
<feature type="transmembrane region" description="Helical" evidence="1">
    <location>
        <begin position="15"/>
        <end position="34"/>
    </location>
</feature>
<protein>
    <recommendedName>
        <fullName evidence="4">EpsG family protein</fullName>
    </recommendedName>
</protein>
<feature type="transmembrane region" description="Helical" evidence="1">
    <location>
        <begin position="256"/>
        <end position="276"/>
    </location>
</feature>
<gene>
    <name evidence="2" type="ORF">RM51_12305</name>
</gene>
<feature type="transmembrane region" description="Helical" evidence="1">
    <location>
        <begin position="106"/>
        <end position="123"/>
    </location>
</feature>
<evidence type="ECO:0000313" key="3">
    <source>
        <dbReference type="Proteomes" id="UP000031167"/>
    </source>
</evidence>
<dbReference type="AlphaFoldDB" id="A0A0B4D6G8"/>
<feature type="transmembrane region" description="Helical" evidence="1">
    <location>
        <begin position="307"/>
        <end position="323"/>
    </location>
</feature>
<feature type="transmembrane region" description="Helical" evidence="1">
    <location>
        <begin position="159"/>
        <end position="185"/>
    </location>
</feature>
<dbReference type="Proteomes" id="UP000031167">
    <property type="component" value="Unassembled WGS sequence"/>
</dbReference>
<proteinExistence type="predicted"/>
<evidence type="ECO:0000313" key="2">
    <source>
        <dbReference type="EMBL" id="KIC62316.1"/>
    </source>
</evidence>
<dbReference type="EMBL" id="JWTA01000010">
    <property type="protein sequence ID" value="KIC62316.1"/>
    <property type="molecule type" value="Genomic_DNA"/>
</dbReference>
<keyword evidence="1" id="KW-1133">Transmembrane helix</keyword>
<evidence type="ECO:0000256" key="1">
    <source>
        <dbReference type="SAM" id="Phobius"/>
    </source>
</evidence>
<sequence length="384" mass="45307">MTALEKIISRFNSKIFIYFLIAITALYTLGFTFLHNIHSDGYILGDWLVNYQDGGFKRRGLSGSFFFILQDLTGLKLNILVYCFQFIIISLFFYYYFKLIQYKEATFLYLSLLMSSIGFVGLLNCVDYVGKKEFIIFLLFAVFAYLIDNNKLTKVKEWGFCLALFISTLFHEVTLFFIPYFLIALYLKTKKIEAVRYLKYILAVLIPVVLLLLFGKEINEGQSLSILKERGVIFTRGIFFWNIDERQYILEHIKEYRLYFLSLGISIAHLAFYLKYIAERKIIYILLIGAFLFSLPLFYLAIDWGRWMYIHMIFIIILFALFLKKSDSEYASEIIIVNKKFYITLLIIIFSLIYRVEMSGRGFTFEGLFYRICLAPLELLNKML</sequence>
<feature type="transmembrane region" description="Helical" evidence="1">
    <location>
        <begin position="79"/>
        <end position="97"/>
    </location>
</feature>
<name>A0A0B4D6G8_9FLAO</name>
<evidence type="ECO:0008006" key="4">
    <source>
        <dbReference type="Google" id="ProtNLM"/>
    </source>
</evidence>
<organism evidence="2 3">
    <name type="scientific">Chryseobacterium taiwanense</name>
    <dbReference type="NCBI Taxonomy" id="363331"/>
    <lineage>
        <taxon>Bacteria</taxon>
        <taxon>Pseudomonadati</taxon>
        <taxon>Bacteroidota</taxon>
        <taxon>Flavobacteriia</taxon>
        <taxon>Flavobacteriales</taxon>
        <taxon>Weeksellaceae</taxon>
        <taxon>Chryseobacterium group</taxon>
        <taxon>Chryseobacterium</taxon>
    </lineage>
</organism>
<feature type="transmembrane region" description="Helical" evidence="1">
    <location>
        <begin position="129"/>
        <end position="147"/>
    </location>
</feature>
<comment type="caution">
    <text evidence="2">The sequence shown here is derived from an EMBL/GenBank/DDBJ whole genome shotgun (WGS) entry which is preliminary data.</text>
</comment>
<accession>A0A0B4D6G8</accession>